<name>A0ABQ9ICK5_9NEOP</name>
<feature type="region of interest" description="Disordered" evidence="1">
    <location>
        <begin position="303"/>
        <end position="361"/>
    </location>
</feature>
<comment type="caution">
    <text evidence="2">The sequence shown here is derived from an EMBL/GenBank/DDBJ whole genome shotgun (WGS) entry which is preliminary data.</text>
</comment>
<protein>
    <submittedName>
        <fullName evidence="2">Uncharacterized protein</fullName>
    </submittedName>
</protein>
<reference evidence="2 3" key="1">
    <citation type="submission" date="2023-02" db="EMBL/GenBank/DDBJ databases">
        <title>LHISI_Scaffold_Assembly.</title>
        <authorList>
            <person name="Stuart O.P."/>
            <person name="Cleave R."/>
            <person name="Magrath M.J.L."/>
            <person name="Mikheyev A.S."/>
        </authorList>
    </citation>
    <scope>NUCLEOTIDE SEQUENCE [LARGE SCALE GENOMIC DNA]</scope>
    <source>
        <strain evidence="2">Daus_M_001</strain>
        <tissue evidence="2">Leg muscle</tissue>
    </source>
</reference>
<proteinExistence type="predicted"/>
<evidence type="ECO:0000256" key="1">
    <source>
        <dbReference type="SAM" id="MobiDB-lite"/>
    </source>
</evidence>
<evidence type="ECO:0000313" key="3">
    <source>
        <dbReference type="Proteomes" id="UP001159363"/>
    </source>
</evidence>
<gene>
    <name evidence="2" type="ORF">PR048_006797</name>
</gene>
<dbReference type="EMBL" id="JARBHB010000002">
    <property type="protein sequence ID" value="KAJ8894187.1"/>
    <property type="molecule type" value="Genomic_DNA"/>
</dbReference>
<organism evidence="2 3">
    <name type="scientific">Dryococelus australis</name>
    <dbReference type="NCBI Taxonomy" id="614101"/>
    <lineage>
        <taxon>Eukaryota</taxon>
        <taxon>Metazoa</taxon>
        <taxon>Ecdysozoa</taxon>
        <taxon>Arthropoda</taxon>
        <taxon>Hexapoda</taxon>
        <taxon>Insecta</taxon>
        <taxon>Pterygota</taxon>
        <taxon>Neoptera</taxon>
        <taxon>Polyneoptera</taxon>
        <taxon>Phasmatodea</taxon>
        <taxon>Verophasmatodea</taxon>
        <taxon>Anareolatae</taxon>
        <taxon>Phasmatidae</taxon>
        <taxon>Eurycanthinae</taxon>
        <taxon>Dryococelus</taxon>
    </lineage>
</organism>
<feature type="region of interest" description="Disordered" evidence="1">
    <location>
        <begin position="414"/>
        <end position="437"/>
    </location>
</feature>
<dbReference type="Proteomes" id="UP001159363">
    <property type="component" value="Chromosome 2"/>
</dbReference>
<sequence length="437" mass="48823">MMMSRDCVARVETCCLPKRGQCAIRCCWVRPDPRTALSDTAETKGDGWFGKGEQAEPVDIIYYCLLFSPYILLLFHASSRFLSPVGDVFASPARDRRDNCRLAGSAGLRGTRARSAITSGTQSRRVHVQNSERITNYKKTPIFPNTCIHFPREKCMTGGRKQNDAYPAEGMRSSRVVPCCYLRVRVSASRSPRSPPTRANRLRTPAGPLPDFRLWESCRTIPLVDGFSRGSPVSHAFAFRRCSVFTSFTPYRLPRLRRYHELTSKRRLDIFVGKLRHFAGVRGWSSRNKRLFHLRIIKLESQYPDEPDTTSPTQRSRGEYGAAPECKSGNNPQTSGVVRHDSRVRKSGRNPAPGFALAGGEGSSRCTTLTLSTRVSEVSERIWAALNSEVLRADVGEYGAAPEWWAGEAGDLREDLPTNGIVRHDSHLRESGDPAGD</sequence>
<accession>A0ABQ9ICK5</accession>
<keyword evidence="3" id="KW-1185">Reference proteome</keyword>
<evidence type="ECO:0000313" key="2">
    <source>
        <dbReference type="EMBL" id="KAJ8894187.1"/>
    </source>
</evidence>